<dbReference type="EMBL" id="NRRL01000007">
    <property type="protein sequence ID" value="MBK1667444.1"/>
    <property type="molecule type" value="Genomic_DNA"/>
</dbReference>
<comment type="caution">
    <text evidence="3">The sequence shown here is derived from an EMBL/GenBank/DDBJ whole genome shotgun (WGS) entry which is preliminary data.</text>
</comment>
<evidence type="ECO:0000313" key="3">
    <source>
        <dbReference type="EMBL" id="MBK1667444.1"/>
    </source>
</evidence>
<accession>A0ABS1DC24</accession>
<dbReference type="Proteomes" id="UP001296873">
    <property type="component" value="Unassembled WGS sequence"/>
</dbReference>
<keyword evidence="4" id="KW-1185">Reference proteome</keyword>
<feature type="transmembrane region" description="Helical" evidence="2">
    <location>
        <begin position="49"/>
        <end position="69"/>
    </location>
</feature>
<keyword evidence="2" id="KW-1133">Transmembrane helix</keyword>
<feature type="transmembrane region" description="Helical" evidence="2">
    <location>
        <begin position="20"/>
        <end position="37"/>
    </location>
</feature>
<protein>
    <recommendedName>
        <fullName evidence="5">DUF805 domain-containing protein</fullName>
    </recommendedName>
</protein>
<evidence type="ECO:0000256" key="2">
    <source>
        <dbReference type="SAM" id="Phobius"/>
    </source>
</evidence>
<gene>
    <name evidence="3" type="ORF">CKO28_05290</name>
</gene>
<reference evidence="3 4" key="1">
    <citation type="journal article" date="2020" name="Microorganisms">
        <title>Osmotic Adaptation and Compatible Solute Biosynthesis of Phototrophic Bacteria as Revealed from Genome Analyses.</title>
        <authorList>
            <person name="Imhoff J.F."/>
            <person name="Rahn T."/>
            <person name="Kunzel S."/>
            <person name="Keller A."/>
            <person name="Neulinger S.C."/>
        </authorList>
    </citation>
    <scope>NUCLEOTIDE SEQUENCE [LARGE SCALE GENOMIC DNA]</scope>
    <source>
        <strain evidence="3 4">DSM 9895</strain>
    </source>
</reference>
<evidence type="ECO:0000313" key="4">
    <source>
        <dbReference type="Proteomes" id="UP001296873"/>
    </source>
</evidence>
<organism evidence="3 4">
    <name type="scientific">Rhodovibrio sodomensis</name>
    <dbReference type="NCBI Taxonomy" id="1088"/>
    <lineage>
        <taxon>Bacteria</taxon>
        <taxon>Pseudomonadati</taxon>
        <taxon>Pseudomonadota</taxon>
        <taxon>Alphaproteobacteria</taxon>
        <taxon>Rhodospirillales</taxon>
        <taxon>Rhodovibrionaceae</taxon>
        <taxon>Rhodovibrio</taxon>
    </lineage>
</organism>
<name>A0ABS1DC24_9PROT</name>
<keyword evidence="2" id="KW-0812">Transmembrane</keyword>
<evidence type="ECO:0008006" key="5">
    <source>
        <dbReference type="Google" id="ProtNLM"/>
    </source>
</evidence>
<proteinExistence type="predicted"/>
<feature type="region of interest" description="Disordered" evidence="1">
    <location>
        <begin position="74"/>
        <end position="95"/>
    </location>
</feature>
<keyword evidence="2" id="KW-0472">Membrane</keyword>
<evidence type="ECO:0000256" key="1">
    <source>
        <dbReference type="SAM" id="MobiDB-lite"/>
    </source>
</evidence>
<sequence length="95" mass="9783">MAGEGMGGPGPMGPGMAPGFSIAVTLGFSLLLIYPFWRIYRRAGLNPWFSLLVLLPYVGLPAAAGILAFQSWPNGESRRAGKGVFAPKSSGGGSG</sequence>